<dbReference type="STRING" id="41875.K8ELX9"/>
<dbReference type="Proteomes" id="UP000198341">
    <property type="component" value="Chromosome 12"/>
</dbReference>
<dbReference type="GO" id="GO:0005509">
    <property type="term" value="F:calcium ion binding"/>
    <property type="evidence" value="ECO:0007669"/>
    <property type="project" value="InterPro"/>
</dbReference>
<evidence type="ECO:0000256" key="5">
    <source>
        <dbReference type="ARBA" id="ARBA00023078"/>
    </source>
</evidence>
<dbReference type="GO" id="GO:0019898">
    <property type="term" value="C:extrinsic component of membrane"/>
    <property type="evidence" value="ECO:0007669"/>
    <property type="project" value="InterPro"/>
</dbReference>
<dbReference type="PANTHER" id="PTHR31407:SF6">
    <property type="entry name" value="OXYGEN-EVOLVING ENHANCER PROTEIN 2-1, CHLOROPLASTIC"/>
    <property type="match status" value="1"/>
</dbReference>
<dbReference type="KEGG" id="bpg:Bathy12g01870"/>
<evidence type="ECO:0000256" key="7">
    <source>
        <dbReference type="ARBA" id="ARBA00035638"/>
    </source>
</evidence>
<keyword evidence="11" id="KW-1185">Reference proteome</keyword>
<evidence type="ECO:0000313" key="11">
    <source>
        <dbReference type="Proteomes" id="UP000198341"/>
    </source>
</evidence>
<dbReference type="GO" id="GO:0009654">
    <property type="term" value="C:photosystem II oxygen evolving complex"/>
    <property type="evidence" value="ECO:0007669"/>
    <property type="project" value="InterPro"/>
</dbReference>
<dbReference type="SUPFAM" id="SSF55724">
    <property type="entry name" value="Mog1p/PsbP-like"/>
    <property type="match status" value="1"/>
</dbReference>
<dbReference type="PANTHER" id="PTHR31407">
    <property type="match status" value="1"/>
</dbReference>
<evidence type="ECO:0000256" key="6">
    <source>
        <dbReference type="ARBA" id="ARBA00023276"/>
    </source>
</evidence>
<organism evidence="10 11">
    <name type="scientific">Bathycoccus prasinos</name>
    <dbReference type="NCBI Taxonomy" id="41875"/>
    <lineage>
        <taxon>Eukaryota</taxon>
        <taxon>Viridiplantae</taxon>
        <taxon>Chlorophyta</taxon>
        <taxon>Mamiellophyceae</taxon>
        <taxon>Mamiellales</taxon>
        <taxon>Bathycoccaceae</taxon>
        <taxon>Bathycoccus</taxon>
    </lineage>
</organism>
<sequence>MASIVQSIHMSAKASVAKTESLKRQRSVKSVSRTSNVTFASSEETVDRRHAMSLFAGAAALTAAKPSFAAYGDSANVFGGVSNTSGFIPYAGNGYAFLLPSKYNPSKERPFPDTDSYFEDNFDQVSNISVITTKAKGNSIESYGKPEAMLADFGYLLGVQSYAGETRSEGGFAANKVSTAAVLDVFTRTDKGKTFYMFEILTRTADGDEGGRHQLIAATVSDGTLYIMKLQSGDKRWFKGQERDLKQTWNSFTVA</sequence>
<keyword evidence="6" id="KW-0604">Photosystem II</keyword>
<protein>
    <recommendedName>
        <fullName evidence="9">PsbP C-terminal domain-containing protein</fullName>
    </recommendedName>
</protein>
<proteinExistence type="inferred from homology"/>
<dbReference type="GO" id="GO:0009534">
    <property type="term" value="C:chloroplast thylakoid"/>
    <property type="evidence" value="ECO:0007669"/>
    <property type="project" value="UniProtKB-SubCell"/>
</dbReference>
<dbReference type="GeneID" id="19012460"/>
<keyword evidence="1" id="KW-0150">Chloroplast</keyword>
<feature type="domain" description="PsbP C-terminal" evidence="9">
    <location>
        <begin position="86"/>
        <end position="254"/>
    </location>
</feature>
<keyword evidence="2" id="KW-0602">Photosynthesis</keyword>
<dbReference type="AlphaFoldDB" id="K8ELX9"/>
<evidence type="ECO:0000259" key="9">
    <source>
        <dbReference type="Pfam" id="PF01789"/>
    </source>
</evidence>
<evidence type="ECO:0000256" key="3">
    <source>
        <dbReference type="ARBA" id="ARBA00022640"/>
    </source>
</evidence>
<name>K8ELX9_9CHLO</name>
<accession>K8ELX9</accession>
<gene>
    <name evidence="10" type="ordered locus">Bathy12g01870</name>
</gene>
<evidence type="ECO:0000256" key="8">
    <source>
        <dbReference type="ARBA" id="ARBA00046272"/>
    </source>
</evidence>
<dbReference type="EMBL" id="FO082267">
    <property type="protein sequence ID" value="CCO18969.1"/>
    <property type="molecule type" value="Genomic_DNA"/>
</dbReference>
<evidence type="ECO:0000256" key="4">
    <source>
        <dbReference type="ARBA" id="ARBA00022946"/>
    </source>
</evidence>
<dbReference type="OrthoDB" id="507333at2759"/>
<dbReference type="eggNOG" id="ENOG502QUMW">
    <property type="taxonomic scope" value="Eukaryota"/>
</dbReference>
<keyword evidence="3" id="KW-0934">Plastid</keyword>
<dbReference type="Gene3D" id="3.40.1000.10">
    <property type="entry name" value="Mog1/PsbP, alpha/beta/alpha sandwich"/>
    <property type="match status" value="1"/>
</dbReference>
<dbReference type="RefSeq" id="XP_007509854.1">
    <property type="nucleotide sequence ID" value="XM_007509792.1"/>
</dbReference>
<evidence type="ECO:0000256" key="1">
    <source>
        <dbReference type="ARBA" id="ARBA00022528"/>
    </source>
</evidence>
<evidence type="ECO:0000313" key="10">
    <source>
        <dbReference type="EMBL" id="CCO18969.1"/>
    </source>
</evidence>
<keyword evidence="5" id="KW-0793">Thylakoid</keyword>
<dbReference type="GO" id="GO:0015979">
    <property type="term" value="P:photosynthesis"/>
    <property type="evidence" value="ECO:0007669"/>
    <property type="project" value="UniProtKB-KW"/>
</dbReference>
<reference evidence="10 11" key="1">
    <citation type="submission" date="2011-10" db="EMBL/GenBank/DDBJ databases">
        <authorList>
            <person name="Genoscope - CEA"/>
        </authorList>
    </citation>
    <scope>NUCLEOTIDE SEQUENCE [LARGE SCALE GENOMIC DNA]</scope>
    <source>
        <strain evidence="10 11">RCC 1105</strain>
    </source>
</reference>
<dbReference type="Pfam" id="PF01789">
    <property type="entry name" value="PsbP"/>
    <property type="match status" value="1"/>
</dbReference>
<comment type="subcellular location">
    <subcellularLocation>
        <location evidence="8">Plastid</location>
        <location evidence="8">Chloroplast thylakoid</location>
    </subcellularLocation>
</comment>
<dbReference type="InterPro" id="IPR002683">
    <property type="entry name" value="PsbP_C"/>
</dbReference>
<dbReference type="InterPro" id="IPR016123">
    <property type="entry name" value="Mog1/PsbP_a/b/a-sand"/>
</dbReference>
<keyword evidence="4" id="KW-0809">Transit peptide</keyword>
<evidence type="ECO:0000256" key="2">
    <source>
        <dbReference type="ARBA" id="ARBA00022531"/>
    </source>
</evidence>
<comment type="similarity">
    <text evidence="7">Belongs to the PsbP family.</text>
</comment>